<dbReference type="GO" id="GO:0009279">
    <property type="term" value="C:cell outer membrane"/>
    <property type="evidence" value="ECO:0007669"/>
    <property type="project" value="UniProtKB-SubCell"/>
</dbReference>
<protein>
    <recommendedName>
        <fullName evidence="5">TonB-dependent receptor-like beta-barrel domain-containing protein</fullName>
    </recommendedName>
</protein>
<reference evidence="4" key="1">
    <citation type="submission" date="2018-05" db="EMBL/GenBank/DDBJ databases">
        <authorList>
            <person name="Lanie J.A."/>
            <person name="Ng W.-L."/>
            <person name="Kazmierczak K.M."/>
            <person name="Andrzejewski T.M."/>
            <person name="Davidsen T.M."/>
            <person name="Wayne K.J."/>
            <person name="Tettelin H."/>
            <person name="Glass J.I."/>
            <person name="Rusch D."/>
            <person name="Podicherti R."/>
            <person name="Tsui H.-C.T."/>
            <person name="Winkler M.E."/>
        </authorList>
    </citation>
    <scope>NUCLEOTIDE SEQUENCE</scope>
</reference>
<dbReference type="Gene3D" id="2.40.170.20">
    <property type="entry name" value="TonB-dependent receptor, beta-barrel domain"/>
    <property type="match status" value="1"/>
</dbReference>
<keyword evidence="3" id="KW-0998">Cell outer membrane</keyword>
<sequence length="89" mass="9815">MLLKASASVYRSDDYFVQPTQAAYATQDSFTKWDARVAVAALDNRWEVAVTGRNLGDEMVINHAYNIAGSQFRALGIGKSVTLEGVLRF</sequence>
<name>A0A382D0A9_9ZZZZ</name>
<keyword evidence="2" id="KW-0472">Membrane</keyword>
<evidence type="ECO:0000256" key="3">
    <source>
        <dbReference type="ARBA" id="ARBA00023237"/>
    </source>
</evidence>
<evidence type="ECO:0008006" key="5">
    <source>
        <dbReference type="Google" id="ProtNLM"/>
    </source>
</evidence>
<dbReference type="InterPro" id="IPR036942">
    <property type="entry name" value="Beta-barrel_TonB_sf"/>
</dbReference>
<comment type="subcellular location">
    <subcellularLocation>
        <location evidence="1">Cell outer membrane</location>
    </subcellularLocation>
</comment>
<evidence type="ECO:0000313" key="4">
    <source>
        <dbReference type="EMBL" id="SVB31464.1"/>
    </source>
</evidence>
<evidence type="ECO:0000256" key="2">
    <source>
        <dbReference type="ARBA" id="ARBA00023136"/>
    </source>
</evidence>
<gene>
    <name evidence="4" type="ORF">METZ01_LOCUS184318</name>
</gene>
<dbReference type="AlphaFoldDB" id="A0A382D0A9"/>
<dbReference type="SUPFAM" id="SSF56935">
    <property type="entry name" value="Porins"/>
    <property type="match status" value="1"/>
</dbReference>
<evidence type="ECO:0000256" key="1">
    <source>
        <dbReference type="ARBA" id="ARBA00004442"/>
    </source>
</evidence>
<dbReference type="EMBL" id="UINC01036859">
    <property type="protein sequence ID" value="SVB31464.1"/>
    <property type="molecule type" value="Genomic_DNA"/>
</dbReference>
<organism evidence="4">
    <name type="scientific">marine metagenome</name>
    <dbReference type="NCBI Taxonomy" id="408172"/>
    <lineage>
        <taxon>unclassified sequences</taxon>
        <taxon>metagenomes</taxon>
        <taxon>ecological metagenomes</taxon>
    </lineage>
</organism>
<proteinExistence type="predicted"/>
<accession>A0A382D0A9</accession>